<keyword evidence="1" id="KW-0677">Repeat</keyword>
<gene>
    <name evidence="4" type="ORF">HPP92_024266</name>
    <name evidence="3" type="ORF">HPP92_024593</name>
</gene>
<name>A0A835PJX9_VANPL</name>
<dbReference type="Proteomes" id="UP000639772">
    <property type="component" value="Chromosome 13"/>
</dbReference>
<organism evidence="3 5">
    <name type="scientific">Vanilla planifolia</name>
    <name type="common">Vanilla</name>
    <dbReference type="NCBI Taxonomy" id="51239"/>
    <lineage>
        <taxon>Eukaryota</taxon>
        <taxon>Viridiplantae</taxon>
        <taxon>Streptophyta</taxon>
        <taxon>Embryophyta</taxon>
        <taxon>Tracheophyta</taxon>
        <taxon>Spermatophyta</taxon>
        <taxon>Magnoliopsida</taxon>
        <taxon>Liliopsida</taxon>
        <taxon>Asparagales</taxon>
        <taxon>Orchidaceae</taxon>
        <taxon>Vanilloideae</taxon>
        <taxon>Vanilleae</taxon>
        <taxon>Vanilla</taxon>
    </lineage>
</organism>
<evidence type="ECO:0000313" key="5">
    <source>
        <dbReference type="Proteomes" id="UP000636800"/>
    </source>
</evidence>
<evidence type="ECO:0000313" key="6">
    <source>
        <dbReference type="Proteomes" id="UP000639772"/>
    </source>
</evidence>
<dbReference type="Pfam" id="PF01535">
    <property type="entry name" value="PPR"/>
    <property type="match status" value="5"/>
</dbReference>
<comment type="caution">
    <text evidence="3">The sequence shown here is derived from an EMBL/GenBank/DDBJ whole genome shotgun (WGS) entry which is preliminary data.</text>
</comment>
<keyword evidence="5" id="KW-1185">Reference proteome</keyword>
<evidence type="ECO:0000256" key="1">
    <source>
        <dbReference type="ARBA" id="ARBA00022737"/>
    </source>
</evidence>
<dbReference type="Proteomes" id="UP000636800">
    <property type="component" value="Chromosome 13"/>
</dbReference>
<dbReference type="EMBL" id="JADCNL010000013">
    <property type="protein sequence ID" value="KAG0455301.1"/>
    <property type="molecule type" value="Genomic_DNA"/>
</dbReference>
<evidence type="ECO:0008006" key="7">
    <source>
        <dbReference type="Google" id="ProtNLM"/>
    </source>
</evidence>
<accession>A0A835PJX9</accession>
<feature type="repeat" description="PPR" evidence="2">
    <location>
        <begin position="179"/>
        <end position="214"/>
    </location>
</feature>
<dbReference type="Gene3D" id="1.25.40.10">
    <property type="entry name" value="Tetratricopeptide repeat domain"/>
    <property type="match status" value="4"/>
</dbReference>
<dbReference type="PROSITE" id="PS51375">
    <property type="entry name" value="PPR"/>
    <property type="match status" value="4"/>
</dbReference>
<dbReference type="GO" id="GO:0003723">
    <property type="term" value="F:RNA binding"/>
    <property type="evidence" value="ECO:0007669"/>
    <property type="project" value="InterPro"/>
</dbReference>
<proteinExistence type="predicted"/>
<dbReference type="EMBL" id="JADCNM010000013">
    <property type="protein sequence ID" value="KAG0456478.1"/>
    <property type="molecule type" value="Genomic_DNA"/>
</dbReference>
<dbReference type="OrthoDB" id="733871at2759"/>
<sequence length="575" mass="63850">MTVGSFLECEPDRHTFHLAVSACTRLSEFELGFMIGDRARARGVHSDLLVATALIDMYEKAGDLDSARLVFDEMAVKDAVSWNAMISGSLRAGLFLEAVELFRKMNLCGLRMTEGSLVSVISLCSDMAWFRNGEALHARVIVTGFDGYQFVLNSLLEMYGQFSRLDAAVKLFDRMAVKDSVSWSTMIGGYFKNGHPFEALKIFWWLILNAGILPTRPMLLNALLACASLGDWQTGKWIGKYLSESSNEIAFDSTLKTTIIYMYAKCRKMEITLDLLESDTRVKGDVIAWNAVIKACVETGEFHQVFELSLKMQRKGILPDTASFLMLLSVVSAAHLPRKGAETHAFVIKIGFDLERAIANALLDMYAQIGRPEDSYHIFNAIHEKDVISWTSMIRAYAWNGNATGAFDLFSLMKEKETKPNHFTFLALLSACSHGGFVEKGTGLLASMENEYGLKPGIEHLACMFDLFCRAGHVDEAYHLLKDVALESSAVLWGSLLSSCRLHGNLVIGKAAASHLFLLEPRNAANYLMLADIYIFLGQRADANVLLRLLKEKGLENRLSYSLSDGGQIGLLDNE</sequence>
<evidence type="ECO:0000256" key="2">
    <source>
        <dbReference type="PROSITE-ProRule" id="PRU00708"/>
    </source>
</evidence>
<dbReference type="InterPro" id="IPR002885">
    <property type="entry name" value="PPR_rpt"/>
</dbReference>
<protein>
    <recommendedName>
        <fullName evidence="7">Pentatricopeptide repeat-containing protein</fullName>
    </recommendedName>
</protein>
<dbReference type="FunFam" id="1.25.40.10:FF:000285">
    <property type="entry name" value="Pentatricopeptide repeat-containing protein, chloroplastic"/>
    <property type="match status" value="1"/>
</dbReference>
<reference evidence="5 6" key="1">
    <citation type="journal article" date="2020" name="Nat. Food">
        <title>A phased Vanilla planifolia genome enables genetic improvement of flavour and production.</title>
        <authorList>
            <person name="Hasing T."/>
            <person name="Tang H."/>
            <person name="Brym M."/>
            <person name="Khazi F."/>
            <person name="Huang T."/>
            <person name="Chambers A.H."/>
        </authorList>
    </citation>
    <scope>NUCLEOTIDE SEQUENCE [LARGE SCALE GENOMIC DNA]</scope>
    <source>
        <tissue evidence="3">Leaf</tissue>
    </source>
</reference>
<dbReference type="PANTHER" id="PTHR24015:SF2029">
    <property type="entry name" value="PENTACOTRIPEPTIDE-REPEAT REGION OF PRORP DOMAIN-CONTAINING PROTEIN"/>
    <property type="match status" value="1"/>
</dbReference>
<dbReference type="FunFam" id="1.25.40.10:FF:000090">
    <property type="entry name" value="Pentatricopeptide repeat-containing protein, chloroplastic"/>
    <property type="match status" value="1"/>
</dbReference>
<dbReference type="InterPro" id="IPR011990">
    <property type="entry name" value="TPR-like_helical_dom_sf"/>
</dbReference>
<dbReference type="InterPro" id="IPR046960">
    <property type="entry name" value="PPR_At4g14850-like_plant"/>
</dbReference>
<evidence type="ECO:0000313" key="3">
    <source>
        <dbReference type="EMBL" id="KAG0455301.1"/>
    </source>
</evidence>
<feature type="repeat" description="PPR" evidence="2">
    <location>
        <begin position="386"/>
        <end position="420"/>
    </location>
</feature>
<dbReference type="Pfam" id="PF13041">
    <property type="entry name" value="PPR_2"/>
    <property type="match status" value="2"/>
</dbReference>
<feature type="repeat" description="PPR" evidence="2">
    <location>
        <begin position="78"/>
        <end position="112"/>
    </location>
</feature>
<dbReference type="AlphaFoldDB" id="A0A835PJX9"/>
<dbReference type="PANTHER" id="PTHR24015">
    <property type="entry name" value="OS07G0578800 PROTEIN-RELATED"/>
    <property type="match status" value="1"/>
</dbReference>
<feature type="repeat" description="PPR" evidence="2">
    <location>
        <begin position="285"/>
        <end position="319"/>
    </location>
</feature>
<dbReference type="GO" id="GO:0009451">
    <property type="term" value="P:RNA modification"/>
    <property type="evidence" value="ECO:0007669"/>
    <property type="project" value="InterPro"/>
</dbReference>
<dbReference type="NCBIfam" id="TIGR00756">
    <property type="entry name" value="PPR"/>
    <property type="match status" value="4"/>
</dbReference>
<evidence type="ECO:0000313" key="4">
    <source>
        <dbReference type="EMBL" id="KAG0456478.1"/>
    </source>
</evidence>